<sequence length="162" mass="16989">MSAWWNTRSSREKALLGIAGLLLAVAIIWQLVLQPAISTLDRAKLNHERGTQTLARLDRIEALIQQGQTIHPAITAPATQDTAALQAQAAQMAAQAGLSAQTPAASPAAFQVSLTNVASPAFFQWVEQVETGLGVTVSAATLTQNADGSMDASAEFSLGKKP</sequence>
<comment type="caution">
    <text evidence="10">The sequence shown here is derived from an EMBL/GenBank/DDBJ whole genome shotgun (WGS) entry which is preliminary data.</text>
</comment>
<dbReference type="Gene3D" id="3.30.1360.100">
    <property type="entry name" value="General secretion pathway protein M, EpsM"/>
    <property type="match status" value="1"/>
</dbReference>
<protein>
    <submittedName>
        <fullName evidence="10">General secretion pathway protein M</fullName>
    </submittedName>
</protein>
<keyword evidence="9" id="KW-0472">Membrane</keyword>
<keyword evidence="4" id="KW-1003">Cell membrane</keyword>
<dbReference type="EMBL" id="ARYM01000006">
    <property type="protein sequence ID" value="KCZ99263.1"/>
    <property type="molecule type" value="Genomic_DNA"/>
</dbReference>
<dbReference type="InterPro" id="IPR007690">
    <property type="entry name" value="T2SS_GspM"/>
</dbReference>
<evidence type="ECO:0000256" key="3">
    <source>
        <dbReference type="ARBA" id="ARBA00022448"/>
    </source>
</evidence>
<evidence type="ECO:0000313" key="10">
    <source>
        <dbReference type="EMBL" id="KCZ99263.1"/>
    </source>
</evidence>
<dbReference type="SUPFAM" id="SSF103054">
    <property type="entry name" value="General secretion pathway protein M, EpsM"/>
    <property type="match status" value="1"/>
</dbReference>
<reference evidence="10 11" key="1">
    <citation type="journal article" date="2014" name="Antonie Van Leeuwenhoek">
        <title>Hyphomonas beringensis sp. nov. and Hyphomonas chukchiensis sp. nov., isolated from surface seawater of the Bering Sea and Chukchi Sea.</title>
        <authorList>
            <person name="Li C."/>
            <person name="Lai Q."/>
            <person name="Li G."/>
            <person name="Dong C."/>
            <person name="Wang J."/>
            <person name="Liao Y."/>
            <person name="Shao Z."/>
        </authorList>
    </citation>
    <scope>NUCLEOTIDE SEQUENCE [LARGE SCALE GENOMIC DNA]</scope>
    <source>
        <strain evidence="10 11">PS728</strain>
    </source>
</reference>
<dbReference type="Proteomes" id="UP000027100">
    <property type="component" value="Unassembled WGS sequence"/>
</dbReference>
<evidence type="ECO:0000256" key="8">
    <source>
        <dbReference type="ARBA" id="ARBA00022989"/>
    </source>
</evidence>
<dbReference type="GO" id="GO:0015627">
    <property type="term" value="C:type II protein secretion system complex"/>
    <property type="evidence" value="ECO:0007669"/>
    <property type="project" value="InterPro"/>
</dbReference>
<dbReference type="PATRIC" id="fig|1280954.3.peg.1384"/>
<dbReference type="Pfam" id="PF04612">
    <property type="entry name" value="T2SSM"/>
    <property type="match status" value="1"/>
</dbReference>
<proteinExistence type="inferred from homology"/>
<evidence type="ECO:0000256" key="6">
    <source>
        <dbReference type="ARBA" id="ARBA00022692"/>
    </source>
</evidence>
<dbReference type="AlphaFoldDB" id="A0A062VM52"/>
<evidence type="ECO:0000256" key="2">
    <source>
        <dbReference type="ARBA" id="ARBA00010637"/>
    </source>
</evidence>
<name>A0A062VM52_9PROT</name>
<keyword evidence="8" id="KW-1133">Transmembrane helix</keyword>
<dbReference type="OrthoDB" id="7629856at2"/>
<keyword evidence="6" id="KW-0812">Transmembrane</keyword>
<evidence type="ECO:0000313" key="11">
    <source>
        <dbReference type="Proteomes" id="UP000027100"/>
    </source>
</evidence>
<keyword evidence="11" id="KW-1185">Reference proteome</keyword>
<evidence type="ECO:0000256" key="1">
    <source>
        <dbReference type="ARBA" id="ARBA00004377"/>
    </source>
</evidence>
<dbReference type="STRING" id="1280954.HPO_06828"/>
<gene>
    <name evidence="10" type="ORF">HPO_06828</name>
</gene>
<evidence type="ECO:0000256" key="7">
    <source>
        <dbReference type="ARBA" id="ARBA00022927"/>
    </source>
</evidence>
<dbReference type="GO" id="GO:0015628">
    <property type="term" value="P:protein secretion by the type II secretion system"/>
    <property type="evidence" value="ECO:0007669"/>
    <property type="project" value="InterPro"/>
</dbReference>
<comment type="similarity">
    <text evidence="2">Belongs to the GSP M family.</text>
</comment>
<keyword evidence="7" id="KW-0653">Protein transport</keyword>
<accession>A0A062VM52</accession>
<evidence type="ECO:0000256" key="9">
    <source>
        <dbReference type="ARBA" id="ARBA00023136"/>
    </source>
</evidence>
<keyword evidence="3" id="KW-0813">Transport</keyword>
<evidence type="ECO:0000256" key="4">
    <source>
        <dbReference type="ARBA" id="ARBA00022475"/>
    </source>
</evidence>
<organism evidence="10 11">
    <name type="scientific">Hyphomonas polymorpha PS728</name>
    <dbReference type="NCBI Taxonomy" id="1280954"/>
    <lineage>
        <taxon>Bacteria</taxon>
        <taxon>Pseudomonadati</taxon>
        <taxon>Pseudomonadota</taxon>
        <taxon>Alphaproteobacteria</taxon>
        <taxon>Hyphomonadales</taxon>
        <taxon>Hyphomonadaceae</taxon>
        <taxon>Hyphomonas</taxon>
    </lineage>
</organism>
<comment type="subcellular location">
    <subcellularLocation>
        <location evidence="1">Cell inner membrane</location>
        <topology evidence="1">Single-pass membrane protein</topology>
    </subcellularLocation>
</comment>
<dbReference type="eggNOG" id="COG3149">
    <property type="taxonomic scope" value="Bacteria"/>
</dbReference>
<dbReference type="RefSeq" id="WP_035596099.1">
    <property type="nucleotide sequence ID" value="NZ_ARYM01000006.1"/>
</dbReference>
<dbReference type="InterPro" id="IPR023229">
    <property type="entry name" value="T2SS_M_periplasmic_sf"/>
</dbReference>
<keyword evidence="5" id="KW-0997">Cell inner membrane</keyword>
<dbReference type="GO" id="GO:0005886">
    <property type="term" value="C:plasma membrane"/>
    <property type="evidence" value="ECO:0007669"/>
    <property type="project" value="UniProtKB-SubCell"/>
</dbReference>
<evidence type="ECO:0000256" key="5">
    <source>
        <dbReference type="ARBA" id="ARBA00022519"/>
    </source>
</evidence>